<feature type="compositionally biased region" description="Polar residues" evidence="1">
    <location>
        <begin position="1"/>
        <end position="24"/>
    </location>
</feature>
<evidence type="ECO:0000313" key="2">
    <source>
        <dbReference type="EMBL" id="CAB4126760.1"/>
    </source>
</evidence>
<feature type="region of interest" description="Disordered" evidence="1">
    <location>
        <begin position="1"/>
        <end position="32"/>
    </location>
</feature>
<gene>
    <name evidence="2" type="ORF">UFOVP78_15</name>
</gene>
<name>A0A6J5L2M2_9CAUD</name>
<evidence type="ECO:0000256" key="1">
    <source>
        <dbReference type="SAM" id="MobiDB-lite"/>
    </source>
</evidence>
<accession>A0A6J5L2M2</accession>
<proteinExistence type="predicted"/>
<protein>
    <submittedName>
        <fullName evidence="2">Uncharacterized protein</fullName>
    </submittedName>
</protein>
<sequence length="108" mass="10903">MSTRQPQTSDYGAAGNNSRANQQVIEREPQGGPILKATTISFSGNTISDSGSGLGAFGTYVGNTVEVRGSASNNRAYVITAAAAGSLTVAQALTTESAGALVTLTYGE</sequence>
<organism evidence="2">
    <name type="scientific">uncultured Caudovirales phage</name>
    <dbReference type="NCBI Taxonomy" id="2100421"/>
    <lineage>
        <taxon>Viruses</taxon>
        <taxon>Duplodnaviria</taxon>
        <taxon>Heunggongvirae</taxon>
        <taxon>Uroviricota</taxon>
        <taxon>Caudoviricetes</taxon>
        <taxon>Peduoviridae</taxon>
        <taxon>Maltschvirus</taxon>
        <taxon>Maltschvirus maltsch</taxon>
    </lineage>
</organism>
<dbReference type="EMBL" id="LR796203">
    <property type="protein sequence ID" value="CAB4126760.1"/>
    <property type="molecule type" value="Genomic_DNA"/>
</dbReference>
<reference evidence="2" key="1">
    <citation type="submission" date="2020-04" db="EMBL/GenBank/DDBJ databases">
        <authorList>
            <person name="Chiriac C."/>
            <person name="Salcher M."/>
            <person name="Ghai R."/>
            <person name="Kavagutti S V."/>
        </authorList>
    </citation>
    <scope>NUCLEOTIDE SEQUENCE</scope>
</reference>